<evidence type="ECO:0000256" key="2">
    <source>
        <dbReference type="ARBA" id="ARBA00006175"/>
    </source>
</evidence>
<evidence type="ECO:0000256" key="7">
    <source>
        <dbReference type="ARBA" id="ARBA00045280"/>
    </source>
</evidence>
<evidence type="ECO:0000256" key="4">
    <source>
        <dbReference type="ARBA" id="ARBA00022692"/>
    </source>
</evidence>
<dbReference type="GO" id="GO:0016323">
    <property type="term" value="C:basolateral plasma membrane"/>
    <property type="evidence" value="ECO:0007669"/>
    <property type="project" value="TreeGrafter"/>
</dbReference>
<evidence type="ECO:0000256" key="1">
    <source>
        <dbReference type="ARBA" id="ARBA00004141"/>
    </source>
</evidence>
<sequence>MNPAISFSNFICGRLSAIQAFNDYDGGIRQIVGANSTLGVFVPLPQPYLSTAGCIIDQTMASAFLTIVVLVICDKRNGVPLVAQPVMCMLLVSALAFFYSVNAGAEVNPARDVGPKLMALCVGYGWEVIRLVIYLRI</sequence>
<dbReference type="Pfam" id="PF00230">
    <property type="entry name" value="MIP"/>
    <property type="match status" value="1"/>
</dbReference>
<evidence type="ECO:0000256" key="3">
    <source>
        <dbReference type="ARBA" id="ARBA00022448"/>
    </source>
</evidence>
<dbReference type="Gene3D" id="1.20.1080.10">
    <property type="entry name" value="Glycerol uptake facilitator protein"/>
    <property type="match status" value="1"/>
</dbReference>
<dbReference type="EMBL" id="UYRT01004416">
    <property type="protein sequence ID" value="VDK36436.1"/>
    <property type="molecule type" value="Genomic_DNA"/>
</dbReference>
<evidence type="ECO:0000256" key="5">
    <source>
        <dbReference type="ARBA" id="ARBA00022989"/>
    </source>
</evidence>
<dbReference type="Proteomes" id="UP000271098">
    <property type="component" value="Unassembled WGS sequence"/>
</dbReference>
<dbReference type="GO" id="GO:0015250">
    <property type="term" value="F:water channel activity"/>
    <property type="evidence" value="ECO:0007669"/>
    <property type="project" value="TreeGrafter"/>
</dbReference>
<name>A0A183D253_9BILA</name>
<protein>
    <submittedName>
        <fullName evidence="11">Aquaporin</fullName>
    </submittedName>
</protein>
<evidence type="ECO:0000313" key="11">
    <source>
        <dbReference type="WBParaSite" id="GPUH_0000279901-mRNA-1"/>
    </source>
</evidence>
<evidence type="ECO:0000313" key="9">
    <source>
        <dbReference type="EMBL" id="VDK36436.1"/>
    </source>
</evidence>
<dbReference type="AlphaFoldDB" id="A0A183D253"/>
<dbReference type="PANTHER" id="PTHR43829">
    <property type="entry name" value="AQUAPORIN OR AQUAGLYCEROPORIN RELATED"/>
    <property type="match status" value="1"/>
</dbReference>
<feature type="transmembrane region" description="Helical" evidence="8">
    <location>
        <begin position="85"/>
        <end position="105"/>
    </location>
</feature>
<comment type="subcellular location">
    <subcellularLocation>
        <location evidence="1">Membrane</location>
        <topology evidence="1">Multi-pass membrane protein</topology>
    </subcellularLocation>
</comment>
<dbReference type="InterPro" id="IPR000425">
    <property type="entry name" value="MIP"/>
</dbReference>
<proteinExistence type="inferred from homology"/>
<reference evidence="9 10" key="2">
    <citation type="submission" date="2018-11" db="EMBL/GenBank/DDBJ databases">
        <authorList>
            <consortium name="Pathogen Informatics"/>
        </authorList>
    </citation>
    <scope>NUCLEOTIDE SEQUENCE [LARGE SCALE GENOMIC DNA]</scope>
</reference>
<evidence type="ECO:0000313" key="10">
    <source>
        <dbReference type="Proteomes" id="UP000271098"/>
    </source>
</evidence>
<gene>
    <name evidence="9" type="ORF">GPUH_LOCUS2793</name>
</gene>
<dbReference type="InterPro" id="IPR050363">
    <property type="entry name" value="MIP/Aquaporin"/>
</dbReference>
<feature type="transmembrane region" description="Helical" evidence="8">
    <location>
        <begin position="48"/>
        <end position="73"/>
    </location>
</feature>
<dbReference type="OrthoDB" id="3222at2759"/>
<keyword evidence="3" id="KW-0813">Transport</keyword>
<dbReference type="PANTHER" id="PTHR43829:SF9">
    <property type="entry name" value="AQUAPORIN-9"/>
    <property type="match status" value="1"/>
</dbReference>
<evidence type="ECO:0000256" key="6">
    <source>
        <dbReference type="ARBA" id="ARBA00023136"/>
    </source>
</evidence>
<reference evidence="11" key="1">
    <citation type="submission" date="2016-06" db="UniProtKB">
        <authorList>
            <consortium name="WormBaseParasite"/>
        </authorList>
    </citation>
    <scope>IDENTIFICATION</scope>
</reference>
<dbReference type="GO" id="GO:0015254">
    <property type="term" value="F:glycerol channel activity"/>
    <property type="evidence" value="ECO:0007669"/>
    <property type="project" value="TreeGrafter"/>
</dbReference>
<comment type="similarity">
    <text evidence="2">Belongs to the MIP/aquaporin (TC 1.A.8) family.</text>
</comment>
<evidence type="ECO:0000256" key="8">
    <source>
        <dbReference type="SAM" id="Phobius"/>
    </source>
</evidence>
<comment type="function">
    <text evidence="7">Aquaglyceroporin that may modulate the water content and osmolytes during anhydrobiosis.</text>
</comment>
<keyword evidence="6 8" id="KW-0472">Membrane</keyword>
<feature type="transmembrane region" description="Helical" evidence="8">
    <location>
        <begin position="117"/>
        <end position="135"/>
    </location>
</feature>
<dbReference type="WBParaSite" id="GPUH_0000279901-mRNA-1">
    <property type="protein sequence ID" value="GPUH_0000279901-mRNA-1"/>
    <property type="gene ID" value="GPUH_0000279901"/>
</dbReference>
<keyword evidence="10" id="KW-1185">Reference proteome</keyword>
<keyword evidence="4 8" id="KW-0812">Transmembrane</keyword>
<dbReference type="SUPFAM" id="SSF81338">
    <property type="entry name" value="Aquaporin-like"/>
    <property type="match status" value="1"/>
</dbReference>
<accession>A0A183D253</accession>
<keyword evidence="5 8" id="KW-1133">Transmembrane helix</keyword>
<organism evidence="11">
    <name type="scientific">Gongylonema pulchrum</name>
    <dbReference type="NCBI Taxonomy" id="637853"/>
    <lineage>
        <taxon>Eukaryota</taxon>
        <taxon>Metazoa</taxon>
        <taxon>Ecdysozoa</taxon>
        <taxon>Nematoda</taxon>
        <taxon>Chromadorea</taxon>
        <taxon>Rhabditida</taxon>
        <taxon>Spirurina</taxon>
        <taxon>Spiruromorpha</taxon>
        <taxon>Spiruroidea</taxon>
        <taxon>Gongylonematidae</taxon>
        <taxon>Gongylonema</taxon>
    </lineage>
</organism>
<dbReference type="InterPro" id="IPR023271">
    <property type="entry name" value="Aquaporin-like"/>
</dbReference>